<name>A0AAD7I8N3_9AGAR</name>
<comment type="caution">
    <text evidence="1">The sequence shown here is derived from an EMBL/GenBank/DDBJ whole genome shotgun (WGS) entry which is preliminary data.</text>
</comment>
<keyword evidence="2" id="KW-1185">Reference proteome</keyword>
<reference evidence="1" key="1">
    <citation type="submission" date="2023-03" db="EMBL/GenBank/DDBJ databases">
        <title>Massive genome expansion in bonnet fungi (Mycena s.s.) driven by repeated elements and novel gene families across ecological guilds.</title>
        <authorList>
            <consortium name="Lawrence Berkeley National Laboratory"/>
            <person name="Harder C.B."/>
            <person name="Miyauchi S."/>
            <person name="Viragh M."/>
            <person name="Kuo A."/>
            <person name="Thoen E."/>
            <person name="Andreopoulos B."/>
            <person name="Lu D."/>
            <person name="Skrede I."/>
            <person name="Drula E."/>
            <person name="Henrissat B."/>
            <person name="Morin E."/>
            <person name="Kohler A."/>
            <person name="Barry K."/>
            <person name="LaButti K."/>
            <person name="Morin E."/>
            <person name="Salamov A."/>
            <person name="Lipzen A."/>
            <person name="Mereny Z."/>
            <person name="Hegedus B."/>
            <person name="Baldrian P."/>
            <person name="Stursova M."/>
            <person name="Weitz H."/>
            <person name="Taylor A."/>
            <person name="Grigoriev I.V."/>
            <person name="Nagy L.G."/>
            <person name="Martin F."/>
            <person name="Kauserud H."/>
        </authorList>
    </citation>
    <scope>NUCLEOTIDE SEQUENCE</scope>
    <source>
        <strain evidence="1">CBHHK182m</strain>
    </source>
</reference>
<protein>
    <submittedName>
        <fullName evidence="1">Uncharacterized protein</fullName>
    </submittedName>
</protein>
<dbReference type="AlphaFoldDB" id="A0AAD7I8N3"/>
<organism evidence="1 2">
    <name type="scientific">Mycena metata</name>
    <dbReference type="NCBI Taxonomy" id="1033252"/>
    <lineage>
        <taxon>Eukaryota</taxon>
        <taxon>Fungi</taxon>
        <taxon>Dikarya</taxon>
        <taxon>Basidiomycota</taxon>
        <taxon>Agaricomycotina</taxon>
        <taxon>Agaricomycetes</taxon>
        <taxon>Agaricomycetidae</taxon>
        <taxon>Agaricales</taxon>
        <taxon>Marasmiineae</taxon>
        <taxon>Mycenaceae</taxon>
        <taxon>Mycena</taxon>
    </lineage>
</organism>
<dbReference type="EMBL" id="JARKIB010000116">
    <property type="protein sequence ID" value="KAJ7737527.1"/>
    <property type="molecule type" value="Genomic_DNA"/>
</dbReference>
<accession>A0AAD7I8N3</accession>
<proteinExistence type="predicted"/>
<evidence type="ECO:0000313" key="2">
    <source>
        <dbReference type="Proteomes" id="UP001215598"/>
    </source>
</evidence>
<gene>
    <name evidence="1" type="ORF">B0H16DRAFT_1425201</name>
</gene>
<dbReference type="Proteomes" id="UP001215598">
    <property type="component" value="Unassembled WGS sequence"/>
</dbReference>
<sequence>MSTSENMHIDAESAVTRVFDLLFTNMGPHDPLLSHMDARELLAFSQTCGALYSLVKTTAFNLPRLLSPFFGHATEVDRFRRMQLQTGTLISGGIALQFFHRLRWLGADLDLYVHGPTAAPAVRFLVSNGYKYNPRASQLREVFQQIAVDPIHPDRDPDLPPGYKRGIVDVLDFSKGDKKIQLIIAAQTPMQIIMKFHSTCVMNVISHEKAYALYPSSTFIAHEALILKSAGSGPESTSSREAGRQKYIDRGWSMVKQPSAVREELEHNVVRWMGDHFTWTIPLPPLLVPVPDLCALNSWCIEPSPESAEMSCEVFSYAGLQFNYIKAVEDRVYYYSAMKKLRSSGAPTPLDAQLAQVVTGLRLTL</sequence>
<evidence type="ECO:0000313" key="1">
    <source>
        <dbReference type="EMBL" id="KAJ7737527.1"/>
    </source>
</evidence>